<comment type="caution">
    <text evidence="2">The sequence shown here is derived from an EMBL/GenBank/DDBJ whole genome shotgun (WGS) entry which is preliminary data.</text>
</comment>
<keyword evidence="1" id="KW-0472">Membrane</keyword>
<keyword evidence="1" id="KW-1133">Transmembrane helix</keyword>
<gene>
    <name evidence="2" type="ORF">HJG63_012466</name>
</gene>
<evidence type="ECO:0000313" key="2">
    <source>
        <dbReference type="EMBL" id="KAF6435708.1"/>
    </source>
</evidence>
<keyword evidence="1" id="KW-0812">Transmembrane</keyword>
<dbReference type="Proteomes" id="UP000593571">
    <property type="component" value="Unassembled WGS sequence"/>
</dbReference>
<evidence type="ECO:0000313" key="3">
    <source>
        <dbReference type="Proteomes" id="UP000593571"/>
    </source>
</evidence>
<reference evidence="2 3" key="1">
    <citation type="journal article" date="2020" name="Nature">
        <title>Six reference-quality genomes reveal evolution of bat adaptations.</title>
        <authorList>
            <person name="Jebb D."/>
            <person name="Huang Z."/>
            <person name="Pippel M."/>
            <person name="Hughes G.M."/>
            <person name="Lavrichenko K."/>
            <person name="Devanna P."/>
            <person name="Winkler S."/>
            <person name="Jermiin L.S."/>
            <person name="Skirmuntt E.C."/>
            <person name="Katzourakis A."/>
            <person name="Burkitt-Gray L."/>
            <person name="Ray D.A."/>
            <person name="Sullivan K.A.M."/>
            <person name="Roscito J.G."/>
            <person name="Kirilenko B.M."/>
            <person name="Davalos L.M."/>
            <person name="Corthals A.P."/>
            <person name="Power M.L."/>
            <person name="Jones G."/>
            <person name="Ransome R.D."/>
            <person name="Dechmann D.K.N."/>
            <person name="Locatelli A.G."/>
            <person name="Puechmaille S.J."/>
            <person name="Fedrigo O."/>
            <person name="Jarvis E.D."/>
            <person name="Hiller M."/>
            <person name="Vernes S.C."/>
            <person name="Myers E.W."/>
            <person name="Teeling E.C."/>
        </authorList>
    </citation>
    <scope>NUCLEOTIDE SEQUENCE [LARGE SCALE GENOMIC DNA]</scope>
    <source>
        <strain evidence="2">MRouAeg1</strain>
        <tissue evidence="2">Muscle</tissue>
    </source>
</reference>
<protein>
    <submittedName>
        <fullName evidence="2">Uncharacterized protein</fullName>
    </submittedName>
</protein>
<feature type="transmembrane region" description="Helical" evidence="1">
    <location>
        <begin position="54"/>
        <end position="73"/>
    </location>
</feature>
<dbReference type="AlphaFoldDB" id="A0A7J8EJP5"/>
<organism evidence="2 3">
    <name type="scientific">Rousettus aegyptiacus</name>
    <name type="common">Egyptian fruit bat</name>
    <name type="synonym">Pteropus aegyptiacus</name>
    <dbReference type="NCBI Taxonomy" id="9407"/>
    <lineage>
        <taxon>Eukaryota</taxon>
        <taxon>Metazoa</taxon>
        <taxon>Chordata</taxon>
        <taxon>Craniata</taxon>
        <taxon>Vertebrata</taxon>
        <taxon>Euteleostomi</taxon>
        <taxon>Mammalia</taxon>
        <taxon>Eutheria</taxon>
        <taxon>Laurasiatheria</taxon>
        <taxon>Chiroptera</taxon>
        <taxon>Yinpterochiroptera</taxon>
        <taxon>Pteropodoidea</taxon>
        <taxon>Pteropodidae</taxon>
        <taxon>Rousettinae</taxon>
        <taxon>Rousettus</taxon>
    </lineage>
</organism>
<keyword evidence="3" id="KW-1185">Reference proteome</keyword>
<proteinExistence type="predicted"/>
<sequence>MKENIFNFYIYIYVSTVSWENMSKDCIVDSENKILFEVTVKNICRGLFLSSHPWLALVTCGYMSLLALLNFLFDLPQGDSILLILSSQLFLMLNLLSINNDTICFCLSLHFLPFSVEFLQDRILSPTQTLFSPHACHM</sequence>
<feature type="transmembrane region" description="Helical" evidence="1">
    <location>
        <begin position="80"/>
        <end position="98"/>
    </location>
</feature>
<evidence type="ECO:0000256" key="1">
    <source>
        <dbReference type="SAM" id="Phobius"/>
    </source>
</evidence>
<dbReference type="EMBL" id="JACASE010000009">
    <property type="protein sequence ID" value="KAF6435708.1"/>
    <property type="molecule type" value="Genomic_DNA"/>
</dbReference>
<name>A0A7J8EJP5_ROUAE</name>
<accession>A0A7J8EJP5</accession>